<proteinExistence type="predicted"/>
<dbReference type="AlphaFoldDB" id="A0A7J7LJ93"/>
<feature type="compositionally biased region" description="Low complexity" evidence="1">
    <location>
        <begin position="105"/>
        <end position="114"/>
    </location>
</feature>
<feature type="region of interest" description="Disordered" evidence="1">
    <location>
        <begin position="94"/>
        <end position="123"/>
    </location>
</feature>
<evidence type="ECO:0000313" key="3">
    <source>
        <dbReference type="Proteomes" id="UP000541444"/>
    </source>
</evidence>
<evidence type="ECO:0008006" key="4">
    <source>
        <dbReference type="Google" id="ProtNLM"/>
    </source>
</evidence>
<protein>
    <recommendedName>
        <fullName evidence="4">Myb/SANT-like domain-containing protein</fullName>
    </recommendedName>
</protein>
<comment type="caution">
    <text evidence="2">The sequence shown here is derived from an EMBL/GenBank/DDBJ whole genome shotgun (WGS) entry which is preliminary data.</text>
</comment>
<gene>
    <name evidence="2" type="ORF">GIB67_015098</name>
</gene>
<accession>A0A7J7LJ93</accession>
<organism evidence="2 3">
    <name type="scientific">Kingdonia uniflora</name>
    <dbReference type="NCBI Taxonomy" id="39325"/>
    <lineage>
        <taxon>Eukaryota</taxon>
        <taxon>Viridiplantae</taxon>
        <taxon>Streptophyta</taxon>
        <taxon>Embryophyta</taxon>
        <taxon>Tracheophyta</taxon>
        <taxon>Spermatophyta</taxon>
        <taxon>Magnoliopsida</taxon>
        <taxon>Ranunculales</taxon>
        <taxon>Circaeasteraceae</taxon>
        <taxon>Kingdonia</taxon>
    </lineage>
</organism>
<name>A0A7J7LJ93_9MAGN</name>
<keyword evidence="3" id="KW-1185">Reference proteome</keyword>
<sequence>MYRARKKNGGTKKEILKWNAAMDAGLIEALIEGHRLGLKENNIWDDKKNFDEFSRFHYEGPKWSFESLQIIFGQNHATEKYSFNGLDPIDADNDIGGDDTLEADSTSMATSSTSKQPRVHGKKAKNDDEVKHVLYSLHSSLEDMKNIIDSVKCASNIREEVMKVEGYSEHFLRNAWYIMMRDPVELQLFMAGDAKDKKMVLDGYRNQIYE</sequence>
<evidence type="ECO:0000313" key="2">
    <source>
        <dbReference type="EMBL" id="KAF6142612.1"/>
    </source>
</evidence>
<reference evidence="2 3" key="1">
    <citation type="journal article" date="2020" name="IScience">
        <title>Genome Sequencing of the Endangered Kingdonia uniflora (Circaeasteraceae, Ranunculales) Reveals Potential Mechanisms of Evolutionary Specialization.</title>
        <authorList>
            <person name="Sun Y."/>
            <person name="Deng T."/>
            <person name="Zhang A."/>
            <person name="Moore M.J."/>
            <person name="Landis J.B."/>
            <person name="Lin N."/>
            <person name="Zhang H."/>
            <person name="Zhang X."/>
            <person name="Huang J."/>
            <person name="Zhang X."/>
            <person name="Sun H."/>
            <person name="Wang H."/>
        </authorList>
    </citation>
    <scope>NUCLEOTIDE SEQUENCE [LARGE SCALE GENOMIC DNA]</scope>
    <source>
        <strain evidence="2">TB1705</strain>
        <tissue evidence="2">Leaf</tissue>
    </source>
</reference>
<dbReference type="Proteomes" id="UP000541444">
    <property type="component" value="Unassembled WGS sequence"/>
</dbReference>
<dbReference type="EMBL" id="JACGCM010002249">
    <property type="protein sequence ID" value="KAF6142612.1"/>
    <property type="molecule type" value="Genomic_DNA"/>
</dbReference>
<evidence type="ECO:0000256" key="1">
    <source>
        <dbReference type="SAM" id="MobiDB-lite"/>
    </source>
</evidence>
<dbReference type="OrthoDB" id="3366674at2759"/>